<feature type="domain" description="VWFA" evidence="3">
    <location>
        <begin position="167"/>
        <end position="355"/>
    </location>
</feature>
<accession>A0A368XCZ7</accession>
<keyword evidence="1" id="KW-0175">Coiled coil</keyword>
<dbReference type="AlphaFoldDB" id="A0A368XCZ7"/>
<evidence type="ECO:0000256" key="2">
    <source>
        <dbReference type="SAM" id="MobiDB-lite"/>
    </source>
</evidence>
<feature type="coiled-coil region" evidence="1">
    <location>
        <begin position="431"/>
        <end position="458"/>
    </location>
</feature>
<dbReference type="InterPro" id="IPR002035">
    <property type="entry name" value="VWF_A"/>
</dbReference>
<dbReference type="PROSITE" id="PS51257">
    <property type="entry name" value="PROKAR_LIPOPROTEIN"/>
    <property type="match status" value="1"/>
</dbReference>
<reference evidence="4 5" key="1">
    <citation type="submission" date="2018-07" db="EMBL/GenBank/DDBJ databases">
        <title>Genomic Encyclopedia of Type Strains, Phase IV (KMG-IV): sequencing the most valuable type-strain genomes for metagenomic binning, comparative biology and taxonomic classification.</title>
        <authorList>
            <person name="Goeker M."/>
        </authorList>
    </citation>
    <scope>NUCLEOTIDE SEQUENCE [LARGE SCALE GENOMIC DNA]</scope>
    <source>
        <strain evidence="4 5">DSM 27696</strain>
    </source>
</reference>
<dbReference type="PROSITE" id="PS50234">
    <property type="entry name" value="VWFA"/>
    <property type="match status" value="1"/>
</dbReference>
<evidence type="ECO:0000313" key="4">
    <source>
        <dbReference type="EMBL" id="RCW65841.1"/>
    </source>
</evidence>
<organism evidence="4 5">
    <name type="scientific">Saliterribacillus persicus</name>
    <dbReference type="NCBI Taxonomy" id="930114"/>
    <lineage>
        <taxon>Bacteria</taxon>
        <taxon>Bacillati</taxon>
        <taxon>Bacillota</taxon>
        <taxon>Bacilli</taxon>
        <taxon>Bacillales</taxon>
        <taxon>Bacillaceae</taxon>
        <taxon>Saliterribacillus</taxon>
    </lineage>
</organism>
<dbReference type="Gene3D" id="3.40.50.410">
    <property type="entry name" value="von Willebrand factor, type A domain"/>
    <property type="match status" value="1"/>
</dbReference>
<dbReference type="Proteomes" id="UP000252585">
    <property type="component" value="Unassembled WGS sequence"/>
</dbReference>
<dbReference type="RefSeq" id="WP_170132976.1">
    <property type="nucleotide sequence ID" value="NZ_QPJJ01000010.1"/>
</dbReference>
<proteinExistence type="predicted"/>
<evidence type="ECO:0000259" key="3">
    <source>
        <dbReference type="PROSITE" id="PS50234"/>
    </source>
</evidence>
<feature type="region of interest" description="Disordered" evidence="2">
    <location>
        <begin position="26"/>
        <end position="63"/>
    </location>
</feature>
<gene>
    <name evidence="4" type="ORF">DFR57_11058</name>
</gene>
<evidence type="ECO:0000256" key="1">
    <source>
        <dbReference type="SAM" id="Coils"/>
    </source>
</evidence>
<sequence length="469" mass="52910">MKKLIPYIAFILLLLVACNEEVKEESTNLEEGQVITPDEEKKVTEEDELKEEEEESEEASVTIEADPLPSNFKELEALPVGKYAGKVYLFSDGLLIEEEKILEEVDGIPDIPEEPTSAELDYVYRELLKLVQEDFNGPDKLLKEMKFQFAGNPEIEDTRFQFKDQLNISILLDASGSMAQEVNGKTKMAAAKDAIVQFLEALPTEANVGLRVYGHKGTGDDSDKELSCSSSEIIYDYKSYESGAFKEALNKVNPAGWTPNGLALKEAQNDLADFDGKQNTNIVYLVSDGIETCETNPVEAAKNLYNSNITPIINVLGFDVDNEGQNHLQEIADSVEGIYQTVRDESELTKELDKINQLAEAWSDWKEQNQKEAGYKETQNSLAIFSYIVDQGLLETQEREAIYNILHALKEAGEISSETFHKLDKKNSAYHRWVREEMDSLEQELDDLNEASYQESIEAIEEKYQMNAE</sequence>
<dbReference type="Pfam" id="PF00092">
    <property type="entry name" value="VWA"/>
    <property type="match status" value="1"/>
</dbReference>
<evidence type="ECO:0000313" key="5">
    <source>
        <dbReference type="Proteomes" id="UP000252585"/>
    </source>
</evidence>
<comment type="caution">
    <text evidence="4">The sequence shown here is derived from an EMBL/GenBank/DDBJ whole genome shotgun (WGS) entry which is preliminary data.</text>
</comment>
<feature type="compositionally biased region" description="Acidic residues" evidence="2">
    <location>
        <begin position="45"/>
        <end position="58"/>
    </location>
</feature>
<name>A0A368XCZ7_9BACI</name>
<dbReference type="SUPFAM" id="SSF53300">
    <property type="entry name" value="vWA-like"/>
    <property type="match status" value="1"/>
</dbReference>
<dbReference type="EMBL" id="QPJJ01000010">
    <property type="protein sequence ID" value="RCW65841.1"/>
    <property type="molecule type" value="Genomic_DNA"/>
</dbReference>
<keyword evidence="5" id="KW-1185">Reference proteome</keyword>
<dbReference type="SMART" id="SM00327">
    <property type="entry name" value="VWA"/>
    <property type="match status" value="1"/>
</dbReference>
<protein>
    <submittedName>
        <fullName evidence="4">Ca-activated chloride channel family protein</fullName>
    </submittedName>
</protein>
<dbReference type="InterPro" id="IPR036465">
    <property type="entry name" value="vWFA_dom_sf"/>
</dbReference>